<evidence type="ECO:0000256" key="3">
    <source>
        <dbReference type="ARBA" id="ARBA00012528"/>
    </source>
</evidence>
<evidence type="ECO:0000256" key="1">
    <source>
        <dbReference type="ARBA" id="ARBA00001946"/>
    </source>
</evidence>
<proteinExistence type="predicted"/>
<dbReference type="Pfam" id="PF00990">
    <property type="entry name" value="GGDEF"/>
    <property type="match status" value="1"/>
</dbReference>
<comment type="catalytic activity">
    <reaction evidence="5">
        <text>2 GTP = 3',3'-c-di-GMP + 2 diphosphate</text>
        <dbReference type="Rhea" id="RHEA:24898"/>
        <dbReference type="ChEBI" id="CHEBI:33019"/>
        <dbReference type="ChEBI" id="CHEBI:37565"/>
        <dbReference type="ChEBI" id="CHEBI:58805"/>
        <dbReference type="EC" id="2.7.7.65"/>
    </reaction>
</comment>
<dbReference type="NCBIfam" id="TIGR00229">
    <property type="entry name" value="sensory_box"/>
    <property type="match status" value="1"/>
</dbReference>
<organism evidence="7 8">
    <name type="scientific">Pseudenterobacter timonensis</name>
    <dbReference type="NCBI Taxonomy" id="1755099"/>
    <lineage>
        <taxon>Bacteria</taxon>
        <taxon>Pseudomonadati</taxon>
        <taxon>Pseudomonadota</taxon>
        <taxon>Gammaproteobacteria</taxon>
        <taxon>Enterobacterales</taxon>
        <taxon>Enterobacteriaceae</taxon>
        <taxon>Pseudenterobacter</taxon>
    </lineage>
</organism>
<evidence type="ECO:0000313" key="8">
    <source>
        <dbReference type="Proteomes" id="UP001561463"/>
    </source>
</evidence>
<comment type="cofactor">
    <cofactor evidence="1">
        <name>Mg(2+)</name>
        <dbReference type="ChEBI" id="CHEBI:18420"/>
    </cofactor>
</comment>
<dbReference type="InterPro" id="IPR035965">
    <property type="entry name" value="PAS-like_dom_sf"/>
</dbReference>
<dbReference type="EMBL" id="JBFZPZ010000012">
    <property type="protein sequence ID" value="MEX9253899.1"/>
    <property type="molecule type" value="Genomic_DNA"/>
</dbReference>
<reference evidence="7 8" key="1">
    <citation type="submission" date="2024-03" db="EMBL/GenBank/DDBJ databases">
        <title>Role of Flies in the Dissemination of Carbapenem-Resistant Enterobacteriaceae (CRE): An Epidemiological and Genomic Study in China.</title>
        <authorList>
            <person name="Chen K."/>
            <person name="Zhang R."/>
            <person name="Chen S."/>
        </authorList>
    </citation>
    <scope>NUCLEOTIDE SEQUENCE [LARGE SCALE GENOMIC DNA]</scope>
    <source>
        <strain evidence="8">fly-313</strain>
    </source>
</reference>
<dbReference type="InterPro" id="IPR050469">
    <property type="entry name" value="Diguanylate_Cyclase"/>
</dbReference>
<dbReference type="EC" id="2.7.7.65" evidence="3"/>
<dbReference type="Proteomes" id="UP001561463">
    <property type="component" value="Unassembled WGS sequence"/>
</dbReference>
<evidence type="ECO:0000259" key="6">
    <source>
        <dbReference type="PROSITE" id="PS50887"/>
    </source>
</evidence>
<dbReference type="InterPro" id="IPR029787">
    <property type="entry name" value="Nucleotide_cyclase"/>
</dbReference>
<evidence type="ECO:0000256" key="4">
    <source>
        <dbReference type="ARBA" id="ARBA00023134"/>
    </source>
</evidence>
<dbReference type="InterPro" id="IPR000014">
    <property type="entry name" value="PAS"/>
</dbReference>
<dbReference type="SUPFAM" id="SSF55073">
    <property type="entry name" value="Nucleotide cyclase"/>
    <property type="match status" value="1"/>
</dbReference>
<name>A0ABV4AA32_9ENTR</name>
<dbReference type="GO" id="GO:0052621">
    <property type="term" value="F:diguanylate cyclase activity"/>
    <property type="evidence" value="ECO:0007669"/>
    <property type="project" value="UniProtKB-EC"/>
</dbReference>
<dbReference type="PANTHER" id="PTHR45138">
    <property type="entry name" value="REGULATORY COMPONENTS OF SENSORY TRANSDUCTION SYSTEM"/>
    <property type="match status" value="1"/>
</dbReference>
<dbReference type="RefSeq" id="WP_369498363.1">
    <property type="nucleotide sequence ID" value="NZ_JBFZPZ010000012.1"/>
</dbReference>
<dbReference type="SUPFAM" id="SSF55785">
    <property type="entry name" value="PYP-like sensor domain (PAS domain)"/>
    <property type="match status" value="1"/>
</dbReference>
<dbReference type="PANTHER" id="PTHR45138:SF9">
    <property type="entry name" value="DIGUANYLATE CYCLASE DGCM-RELATED"/>
    <property type="match status" value="1"/>
</dbReference>
<dbReference type="Gene3D" id="3.30.450.20">
    <property type="entry name" value="PAS domain"/>
    <property type="match status" value="1"/>
</dbReference>
<dbReference type="InterPro" id="IPR000160">
    <property type="entry name" value="GGDEF_dom"/>
</dbReference>
<dbReference type="InterPro" id="IPR043128">
    <property type="entry name" value="Rev_trsase/Diguanyl_cyclase"/>
</dbReference>
<dbReference type="NCBIfam" id="TIGR00254">
    <property type="entry name" value="GGDEF"/>
    <property type="match status" value="1"/>
</dbReference>
<evidence type="ECO:0000256" key="5">
    <source>
        <dbReference type="ARBA" id="ARBA00034247"/>
    </source>
</evidence>
<sequence>MRKRCRNVVNDSREALHTLATLMPQLTAHRSLQEMLEIVSRKLGAALAWISVDDESGSPQVVSTGEIACHSFEVTHFLASTLLARHARAWRVICWKEKVGETLFIPLHPGYSQLQSGVLCKIISHDGACSGYFFLGFTERLNTLSLLKPVAVIVVDKLKDYFAEIIARERMAREMQRVVTQYKILFERAPVLMNSFDKGNRCVLWNAECQKIFGWTMAEINSHPDPLMLFYPDEEVRRRMRASFSDAPLSDMSEWHPLRRDGTPLTVLWSNILLPDRSVLSIGLDITERKKAEQQLALKATTDDLTGCLNRSTILQELKQRQEAGRPFCVLMFDLDYFKQINDEWGHQVGDAALVHFCDRLRELSQPHAALGRVGGEEFLLLVQGDSKTAVVLCETLRASLLARPLLVGDNALVLSFSSGVVVVGRGQRDSSALLIRADKALYDAKRSGRGKTVISDDHL</sequence>
<dbReference type="CDD" id="cd01949">
    <property type="entry name" value="GGDEF"/>
    <property type="match status" value="1"/>
</dbReference>
<protein>
    <recommendedName>
        <fullName evidence="3">diguanylate cyclase</fullName>
        <ecNumber evidence="3">2.7.7.65</ecNumber>
    </recommendedName>
</protein>
<feature type="domain" description="GGDEF" evidence="6">
    <location>
        <begin position="326"/>
        <end position="458"/>
    </location>
</feature>
<keyword evidence="4" id="KW-0342">GTP-binding</keyword>
<gene>
    <name evidence="7" type="ORF">AB7Z85_15495</name>
</gene>
<keyword evidence="4" id="KW-0547">Nucleotide-binding</keyword>
<comment type="caution">
    <text evidence="7">The sequence shown here is derived from an EMBL/GenBank/DDBJ whole genome shotgun (WGS) entry which is preliminary data.</text>
</comment>
<dbReference type="PROSITE" id="PS50887">
    <property type="entry name" value="GGDEF"/>
    <property type="match status" value="1"/>
</dbReference>
<dbReference type="Gene3D" id="3.30.70.270">
    <property type="match status" value="1"/>
</dbReference>
<keyword evidence="8" id="KW-1185">Reference proteome</keyword>
<evidence type="ECO:0000313" key="7">
    <source>
        <dbReference type="EMBL" id="MEX9253899.1"/>
    </source>
</evidence>
<dbReference type="SMART" id="SM00267">
    <property type="entry name" value="GGDEF"/>
    <property type="match status" value="1"/>
</dbReference>
<keyword evidence="7" id="KW-0548">Nucleotidyltransferase</keyword>
<evidence type="ECO:0000256" key="2">
    <source>
        <dbReference type="ARBA" id="ARBA00004665"/>
    </source>
</evidence>
<accession>A0ABV4AA32</accession>
<comment type="pathway">
    <text evidence="2">Purine metabolism; 3',5'-cyclic di-GMP biosynthesis.</text>
</comment>
<keyword evidence="7" id="KW-0808">Transferase</keyword>